<sequence length="423" mass="46199">MNGKINKSALFTGSCFALITTAFSFSIRAGVLPQFAEQFGLSAEQLGFINSMWFLGFPISMVIGGLVYHSFGPKNIMIVAFVAHSLGIILTIYAGGYVILLLSTLLIGIGNGCTEAACNPMIADTYSGVKMNKMLNRFHMWFPGGIILGAILSKFMTDFEFGWQLQIWIIMIPTIIYAALFYGKSFPKPKIQGANSLFENLKAMASPLYIFLFCCMALTAITEFGPNQWVNIVLSYSGADAMLILALISGVMVVGRFFAGPIVKGLGQTGVLLFSSLLATIGIYMFSTVTGFMAYGAAIIFALGICYFWPIMIGIVAQRVPLSSAFGMSVIGGIGFFSTSIFQPIIGKWIDDSRIKYMAEGFSGDALELAAGQDTLGKMVIFPAILIVLFLILFFWQKNYGEPQLNKKSKIQIIFTEKEFNPL</sequence>
<reference evidence="10" key="1">
    <citation type="submission" date="2017-04" db="EMBL/GenBank/DDBJ databases">
        <authorList>
            <person name="Varghese N."/>
            <person name="Submissions S."/>
        </authorList>
    </citation>
    <scope>NUCLEOTIDE SEQUENCE [LARGE SCALE GENOMIC DNA]</scope>
    <source>
        <strain evidence="10">DSM 16537</strain>
    </source>
</reference>
<gene>
    <name evidence="9" type="ORF">SAMN00777080_3512</name>
</gene>
<evidence type="ECO:0000256" key="3">
    <source>
        <dbReference type="ARBA" id="ARBA00022448"/>
    </source>
</evidence>
<name>A0A1W2H8G5_9BACT</name>
<feature type="transmembrane region" description="Helical" evidence="7">
    <location>
        <begin position="241"/>
        <end position="259"/>
    </location>
</feature>
<evidence type="ECO:0000256" key="4">
    <source>
        <dbReference type="ARBA" id="ARBA00022692"/>
    </source>
</evidence>
<dbReference type="Pfam" id="PF07690">
    <property type="entry name" value="MFS_1"/>
    <property type="match status" value="1"/>
</dbReference>
<comment type="similarity">
    <text evidence="2">Belongs to the major facilitator superfamily.</text>
</comment>
<keyword evidence="5 7" id="KW-1133">Transmembrane helix</keyword>
<evidence type="ECO:0000256" key="2">
    <source>
        <dbReference type="ARBA" id="ARBA00008335"/>
    </source>
</evidence>
<dbReference type="RefSeq" id="WP_084121653.1">
    <property type="nucleotide sequence ID" value="NZ_LT838813.1"/>
</dbReference>
<feature type="domain" description="Major facilitator superfamily (MFS) profile" evidence="8">
    <location>
        <begin position="10"/>
        <end position="401"/>
    </location>
</feature>
<evidence type="ECO:0000256" key="7">
    <source>
        <dbReference type="SAM" id="Phobius"/>
    </source>
</evidence>
<dbReference type="Proteomes" id="UP000192333">
    <property type="component" value="Chromosome I"/>
</dbReference>
<dbReference type="InterPro" id="IPR011701">
    <property type="entry name" value="MFS"/>
</dbReference>
<dbReference type="InterPro" id="IPR036259">
    <property type="entry name" value="MFS_trans_sf"/>
</dbReference>
<evidence type="ECO:0000256" key="5">
    <source>
        <dbReference type="ARBA" id="ARBA00022989"/>
    </source>
</evidence>
<feature type="transmembrane region" description="Helical" evidence="7">
    <location>
        <begin position="376"/>
        <end position="396"/>
    </location>
</feature>
<evidence type="ECO:0000259" key="8">
    <source>
        <dbReference type="PROSITE" id="PS50850"/>
    </source>
</evidence>
<feature type="transmembrane region" description="Helical" evidence="7">
    <location>
        <begin position="325"/>
        <end position="346"/>
    </location>
</feature>
<keyword evidence="4 7" id="KW-0812">Transmembrane</keyword>
<organism evidence="9 10">
    <name type="scientific">Aquiflexum balticum DSM 16537</name>
    <dbReference type="NCBI Taxonomy" id="758820"/>
    <lineage>
        <taxon>Bacteria</taxon>
        <taxon>Pseudomonadati</taxon>
        <taxon>Bacteroidota</taxon>
        <taxon>Cytophagia</taxon>
        <taxon>Cytophagales</taxon>
        <taxon>Cyclobacteriaceae</taxon>
        <taxon>Aquiflexum</taxon>
    </lineage>
</organism>
<evidence type="ECO:0000313" key="9">
    <source>
        <dbReference type="EMBL" id="SMD44876.1"/>
    </source>
</evidence>
<feature type="transmembrane region" description="Helical" evidence="7">
    <location>
        <begin position="203"/>
        <end position="221"/>
    </location>
</feature>
<feature type="transmembrane region" description="Helical" evidence="7">
    <location>
        <begin position="292"/>
        <end position="313"/>
    </location>
</feature>
<dbReference type="EMBL" id="LT838813">
    <property type="protein sequence ID" value="SMD44876.1"/>
    <property type="molecule type" value="Genomic_DNA"/>
</dbReference>
<keyword evidence="3" id="KW-0813">Transport</keyword>
<evidence type="ECO:0000256" key="1">
    <source>
        <dbReference type="ARBA" id="ARBA00004127"/>
    </source>
</evidence>
<feature type="transmembrane region" description="Helical" evidence="7">
    <location>
        <begin position="48"/>
        <end position="68"/>
    </location>
</feature>
<dbReference type="GO" id="GO:0022857">
    <property type="term" value="F:transmembrane transporter activity"/>
    <property type="evidence" value="ECO:0007669"/>
    <property type="project" value="InterPro"/>
</dbReference>
<evidence type="ECO:0000256" key="6">
    <source>
        <dbReference type="ARBA" id="ARBA00023136"/>
    </source>
</evidence>
<keyword evidence="10" id="KW-1185">Reference proteome</keyword>
<dbReference type="AlphaFoldDB" id="A0A1W2H8G5"/>
<feature type="transmembrane region" description="Helical" evidence="7">
    <location>
        <begin position="138"/>
        <end position="157"/>
    </location>
</feature>
<dbReference type="GO" id="GO:0016020">
    <property type="term" value="C:membrane"/>
    <property type="evidence" value="ECO:0007669"/>
    <property type="project" value="TreeGrafter"/>
</dbReference>
<dbReference type="InterPro" id="IPR051788">
    <property type="entry name" value="MFS_Transporter"/>
</dbReference>
<dbReference type="Gene3D" id="1.20.1250.20">
    <property type="entry name" value="MFS general substrate transporter like domains"/>
    <property type="match status" value="2"/>
</dbReference>
<dbReference type="GO" id="GO:0012505">
    <property type="term" value="C:endomembrane system"/>
    <property type="evidence" value="ECO:0007669"/>
    <property type="project" value="UniProtKB-SubCell"/>
</dbReference>
<dbReference type="OrthoDB" id="9783757at2"/>
<protein>
    <submittedName>
        <fullName evidence="9">Predicted arabinose efflux permease, MFS family</fullName>
    </submittedName>
</protein>
<dbReference type="InterPro" id="IPR020846">
    <property type="entry name" value="MFS_dom"/>
</dbReference>
<proteinExistence type="inferred from homology"/>
<dbReference type="PANTHER" id="PTHR23514:SF3">
    <property type="entry name" value="BYPASS OF STOP CODON PROTEIN 6"/>
    <property type="match status" value="1"/>
</dbReference>
<keyword evidence="6 7" id="KW-0472">Membrane</keyword>
<comment type="subcellular location">
    <subcellularLocation>
        <location evidence="1">Endomembrane system</location>
        <topology evidence="1">Multi-pass membrane protein</topology>
    </subcellularLocation>
</comment>
<accession>A0A1W2H8G5</accession>
<dbReference type="STRING" id="758820.SAMN00777080_3512"/>
<dbReference type="PANTHER" id="PTHR23514">
    <property type="entry name" value="BYPASS OF STOP CODON PROTEIN 6"/>
    <property type="match status" value="1"/>
</dbReference>
<dbReference type="SUPFAM" id="SSF103473">
    <property type="entry name" value="MFS general substrate transporter"/>
    <property type="match status" value="1"/>
</dbReference>
<feature type="transmembrane region" description="Helical" evidence="7">
    <location>
        <begin position="266"/>
        <end position="286"/>
    </location>
</feature>
<feature type="transmembrane region" description="Helical" evidence="7">
    <location>
        <begin position="163"/>
        <end position="182"/>
    </location>
</feature>
<evidence type="ECO:0000313" key="10">
    <source>
        <dbReference type="Proteomes" id="UP000192333"/>
    </source>
</evidence>
<dbReference type="PROSITE" id="PS50850">
    <property type="entry name" value="MFS"/>
    <property type="match status" value="1"/>
</dbReference>